<dbReference type="GO" id="GO:0006270">
    <property type="term" value="P:DNA replication initiation"/>
    <property type="evidence" value="ECO:0007669"/>
    <property type="project" value="UniProtKB-ARBA"/>
</dbReference>
<dbReference type="EMBL" id="AFHQ01000053">
    <property type="protein sequence ID" value="EGK57836.1"/>
    <property type="molecule type" value="Genomic_DNA"/>
</dbReference>
<dbReference type="PANTHER" id="PTHR33175:SF3">
    <property type="entry name" value="DNA-BINDING PROTEIN HU-BETA"/>
    <property type="match status" value="1"/>
</dbReference>
<keyword evidence="2" id="KW-0226">DNA condensation</keyword>
<evidence type="ECO:0000256" key="3">
    <source>
        <dbReference type="ARBA" id="ARBA00023125"/>
    </source>
</evidence>
<dbReference type="GO" id="GO:0042802">
    <property type="term" value="F:identical protein binding"/>
    <property type="evidence" value="ECO:0007669"/>
    <property type="project" value="UniProtKB-ARBA"/>
</dbReference>
<organism evidence="5 6">
    <name type="scientific">Centipeda periodontii DSM 2778</name>
    <dbReference type="NCBI Taxonomy" id="888060"/>
    <lineage>
        <taxon>Bacteria</taxon>
        <taxon>Bacillati</taxon>
        <taxon>Bacillota</taxon>
        <taxon>Negativicutes</taxon>
        <taxon>Selenomonadales</taxon>
        <taxon>Selenomonadaceae</taxon>
        <taxon>Centipeda</taxon>
    </lineage>
</organism>
<evidence type="ECO:0000256" key="4">
    <source>
        <dbReference type="RuleBase" id="RU003939"/>
    </source>
</evidence>
<dbReference type="GO" id="GO:0005829">
    <property type="term" value="C:cytosol"/>
    <property type="evidence" value="ECO:0007669"/>
    <property type="project" value="UniProtKB-ARBA"/>
</dbReference>
<dbReference type="AlphaFoldDB" id="F5RPD5"/>
<dbReference type="Gene3D" id="4.10.520.10">
    <property type="entry name" value="IHF-like DNA-binding proteins"/>
    <property type="match status" value="1"/>
</dbReference>
<dbReference type="SUPFAM" id="SSF47729">
    <property type="entry name" value="IHF-like DNA-binding proteins"/>
    <property type="match status" value="1"/>
</dbReference>
<dbReference type="PANTHER" id="PTHR33175">
    <property type="entry name" value="DNA-BINDING PROTEIN HU"/>
    <property type="match status" value="1"/>
</dbReference>
<reference evidence="5 6" key="1">
    <citation type="submission" date="2011-04" db="EMBL/GenBank/DDBJ databases">
        <authorList>
            <person name="Muzny D."/>
            <person name="Qin X."/>
            <person name="Deng J."/>
            <person name="Jiang H."/>
            <person name="Liu Y."/>
            <person name="Qu J."/>
            <person name="Song X.-Z."/>
            <person name="Zhang L."/>
            <person name="Thornton R."/>
            <person name="Coyle M."/>
            <person name="Francisco L."/>
            <person name="Jackson L."/>
            <person name="Javaid M."/>
            <person name="Korchina V."/>
            <person name="Kovar C."/>
            <person name="Mata R."/>
            <person name="Mathew T."/>
            <person name="Ngo R."/>
            <person name="Nguyen L."/>
            <person name="Nguyen N."/>
            <person name="Okwuonu G."/>
            <person name="Ongeri F."/>
            <person name="Pham C."/>
            <person name="Simmons D."/>
            <person name="Wilczek-Boney K."/>
            <person name="Hale W."/>
            <person name="Jakkamsetti A."/>
            <person name="Pham P."/>
            <person name="Ruth R."/>
            <person name="San Lucas F."/>
            <person name="Warren J."/>
            <person name="Zhang J."/>
            <person name="Zhao Z."/>
            <person name="Zhou C."/>
            <person name="Zhu D."/>
            <person name="Lee S."/>
            <person name="Bess C."/>
            <person name="Blankenburg K."/>
            <person name="Forbes L."/>
            <person name="Fu Q."/>
            <person name="Gubbala S."/>
            <person name="Hirani K."/>
            <person name="Jayaseelan J.C."/>
            <person name="Lara F."/>
            <person name="Munidasa M."/>
            <person name="Palculict T."/>
            <person name="Patil S."/>
            <person name="Pu L.-L."/>
            <person name="Saada N."/>
            <person name="Tang L."/>
            <person name="Weissenberger G."/>
            <person name="Zhu Y."/>
            <person name="Hemphill L."/>
            <person name="Shang Y."/>
            <person name="Youmans B."/>
            <person name="Ayvaz T."/>
            <person name="Ross M."/>
            <person name="Santibanez J."/>
            <person name="Aqrawi P."/>
            <person name="Gross S."/>
            <person name="Joshi V."/>
            <person name="Fowler G."/>
            <person name="Nazareth L."/>
            <person name="Reid J."/>
            <person name="Worley K."/>
            <person name="Petrosino J."/>
            <person name="Highlander S."/>
            <person name="Gibbs R."/>
        </authorList>
    </citation>
    <scope>NUCLEOTIDE SEQUENCE [LARGE SCALE GENOMIC DNA]</scope>
    <source>
        <strain evidence="5 6">DSM 2778</strain>
    </source>
</reference>
<evidence type="ECO:0000313" key="5">
    <source>
        <dbReference type="EMBL" id="EGK57836.1"/>
    </source>
</evidence>
<comment type="caution">
    <text evidence="5">The sequence shown here is derived from an EMBL/GenBank/DDBJ whole genome shotgun (WGS) entry which is preliminary data.</text>
</comment>
<name>F5RPD5_9FIRM</name>
<dbReference type="CDD" id="cd13831">
    <property type="entry name" value="HU"/>
    <property type="match status" value="1"/>
</dbReference>
<dbReference type="InterPro" id="IPR000119">
    <property type="entry name" value="Hist_DNA-bd"/>
</dbReference>
<protein>
    <submittedName>
        <fullName evidence="5">DNA-binding protein HU</fullName>
    </submittedName>
</protein>
<dbReference type="HOGENOM" id="CLU_105066_3_1_9"/>
<gene>
    <name evidence="5" type="primary">hup</name>
    <name evidence="5" type="ORF">HMPREF9081_2121</name>
</gene>
<dbReference type="eggNOG" id="COG0776">
    <property type="taxonomic scope" value="Bacteria"/>
</dbReference>
<dbReference type="GO" id="GO:1990178">
    <property type="term" value="C:HU-DNA complex"/>
    <property type="evidence" value="ECO:0007669"/>
    <property type="project" value="UniProtKB-ARBA"/>
</dbReference>
<dbReference type="GO" id="GO:1990103">
    <property type="term" value="C:DnaA-HU complex"/>
    <property type="evidence" value="ECO:0007669"/>
    <property type="project" value="UniProtKB-ARBA"/>
</dbReference>
<dbReference type="GO" id="GO:0030261">
    <property type="term" value="P:chromosome condensation"/>
    <property type="evidence" value="ECO:0007669"/>
    <property type="project" value="UniProtKB-KW"/>
</dbReference>
<dbReference type="GO" id="GO:0030527">
    <property type="term" value="F:structural constituent of chromatin"/>
    <property type="evidence" value="ECO:0007669"/>
    <property type="project" value="InterPro"/>
</dbReference>
<dbReference type="STRING" id="888060.HMPREF9081_2121"/>
<dbReference type="FunFam" id="4.10.520.10:FF:000001">
    <property type="entry name" value="DNA-binding protein HU"/>
    <property type="match status" value="1"/>
</dbReference>
<dbReference type="SMART" id="SM00411">
    <property type="entry name" value="BHL"/>
    <property type="match status" value="1"/>
</dbReference>
<evidence type="ECO:0000313" key="6">
    <source>
        <dbReference type="Proteomes" id="UP000004067"/>
    </source>
</evidence>
<dbReference type="Proteomes" id="UP000004067">
    <property type="component" value="Unassembled WGS sequence"/>
</dbReference>
<sequence length="105" mass="11426">MVAEEMDHILKEDATLNKQELVANVAEQASLTKKDAEKAVNAVFEAIKSALSEGDRIQLIGFGTFEVKDRKARKGRNPQSGEEIDIPASKTPVFKAGKALKDSVN</sequence>
<keyword evidence="3 5" id="KW-0238">DNA-binding</keyword>
<keyword evidence="6" id="KW-1185">Reference proteome</keyword>
<evidence type="ECO:0000256" key="2">
    <source>
        <dbReference type="ARBA" id="ARBA00023067"/>
    </source>
</evidence>
<accession>F5RPD5</accession>
<comment type="similarity">
    <text evidence="1 4">Belongs to the bacterial histone-like protein family.</text>
</comment>
<dbReference type="Pfam" id="PF00216">
    <property type="entry name" value="Bac_DNA_binding"/>
    <property type="match status" value="1"/>
</dbReference>
<proteinExistence type="inferred from homology"/>
<evidence type="ECO:0000256" key="1">
    <source>
        <dbReference type="ARBA" id="ARBA00010529"/>
    </source>
</evidence>
<dbReference type="GO" id="GO:0010467">
    <property type="term" value="P:gene expression"/>
    <property type="evidence" value="ECO:0007669"/>
    <property type="project" value="UniProtKB-ARBA"/>
</dbReference>
<dbReference type="InterPro" id="IPR010992">
    <property type="entry name" value="IHF-like_DNA-bd_dom_sf"/>
</dbReference>
<dbReference type="PRINTS" id="PR01727">
    <property type="entry name" value="DNABINDINGHU"/>
</dbReference>
<dbReference type="GO" id="GO:0003677">
    <property type="term" value="F:DNA binding"/>
    <property type="evidence" value="ECO:0007669"/>
    <property type="project" value="UniProtKB-KW"/>
</dbReference>